<dbReference type="GO" id="GO:0005737">
    <property type="term" value="C:cytoplasm"/>
    <property type="evidence" value="ECO:0007669"/>
    <property type="project" value="TreeGrafter"/>
</dbReference>
<dbReference type="Pfam" id="PF12763">
    <property type="entry name" value="EH"/>
    <property type="match status" value="1"/>
</dbReference>
<feature type="compositionally biased region" description="Basic and acidic residues" evidence="2">
    <location>
        <begin position="295"/>
        <end position="316"/>
    </location>
</feature>
<dbReference type="GO" id="GO:0042734">
    <property type="term" value="C:presynaptic membrane"/>
    <property type="evidence" value="ECO:0007669"/>
    <property type="project" value="TreeGrafter"/>
</dbReference>
<organism evidence="3 4">
    <name type="scientific">Schistosoma margrebowiei</name>
    <dbReference type="NCBI Taxonomy" id="48269"/>
    <lineage>
        <taxon>Eukaryota</taxon>
        <taxon>Metazoa</taxon>
        <taxon>Spiralia</taxon>
        <taxon>Lophotrochozoa</taxon>
        <taxon>Platyhelminthes</taxon>
        <taxon>Trematoda</taxon>
        <taxon>Digenea</taxon>
        <taxon>Strigeidida</taxon>
        <taxon>Schistosomatoidea</taxon>
        <taxon>Schistosomatidae</taxon>
        <taxon>Schistosoma</taxon>
    </lineage>
</organism>
<dbReference type="InterPro" id="IPR018247">
    <property type="entry name" value="EF_Hand_1_Ca_BS"/>
</dbReference>
<dbReference type="InterPro" id="IPR011992">
    <property type="entry name" value="EF-hand-dom_pair"/>
</dbReference>
<dbReference type="GO" id="GO:0005509">
    <property type="term" value="F:calcium ion binding"/>
    <property type="evidence" value="ECO:0007669"/>
    <property type="project" value="InterPro"/>
</dbReference>
<feature type="non-terminal residue" evidence="3">
    <location>
        <position position="1"/>
    </location>
</feature>
<dbReference type="GO" id="GO:0097708">
    <property type="term" value="C:intracellular vesicle"/>
    <property type="evidence" value="ECO:0007669"/>
    <property type="project" value="TreeGrafter"/>
</dbReference>
<accession>A0A183MY77</accession>
<dbReference type="SUPFAM" id="SSF50044">
    <property type="entry name" value="SH3-domain"/>
    <property type="match status" value="4"/>
</dbReference>
<dbReference type="CDD" id="cd00174">
    <property type="entry name" value="SH3"/>
    <property type="match status" value="1"/>
</dbReference>
<dbReference type="Pfam" id="PF14604">
    <property type="entry name" value="SH3_9"/>
    <property type="match status" value="1"/>
</dbReference>
<evidence type="ECO:0000256" key="1">
    <source>
        <dbReference type="SAM" id="Coils"/>
    </source>
</evidence>
<evidence type="ECO:0000313" key="3">
    <source>
        <dbReference type="EMBL" id="VDP37924.1"/>
    </source>
</evidence>
<dbReference type="InterPro" id="IPR002048">
    <property type="entry name" value="EF_hand_dom"/>
</dbReference>
<dbReference type="PRINTS" id="PR00452">
    <property type="entry name" value="SH3DOMAIN"/>
</dbReference>
<dbReference type="PANTHER" id="PTHR11216:SF170">
    <property type="entry name" value="DYNAMIN ASSOCIATED PROTEIN 160, ISOFORM D"/>
    <property type="match status" value="1"/>
</dbReference>
<dbReference type="InterPro" id="IPR036028">
    <property type="entry name" value="SH3-like_dom_sf"/>
</dbReference>
<proteinExistence type="predicted"/>
<dbReference type="PROSITE" id="PS50031">
    <property type="entry name" value="EH"/>
    <property type="match status" value="1"/>
</dbReference>
<dbReference type="CDD" id="cd00052">
    <property type="entry name" value="EH"/>
    <property type="match status" value="1"/>
</dbReference>
<feature type="coiled-coil region" evidence="1">
    <location>
        <begin position="405"/>
        <end position="501"/>
    </location>
</feature>
<dbReference type="EMBL" id="UZAI01018537">
    <property type="protein sequence ID" value="VDP37924.1"/>
    <property type="molecule type" value="Genomic_DNA"/>
</dbReference>
<sequence>LAEWDRWVITTDDRVKHDAQFQFLKPVGGYITDMDMDGKMDKKEFSIAMFLIKKTLEGLPLPPTLPPGLKKDPQPAFITSGVTLSLSLVSDSGHNGLCSASSNGQDSNPASTAYQDWIITSTNRPRYRLLFNQHDRNKRGFLTGVEARSILSQYGLPNPILAHIWNLADLDKNGNLNCDEFCIAIFLIEKAISGSQLPNTLPSEWSEDCILSASSPNKTMSSAYSKSTSEPPGRSSTPGNLDESVISKTLSFEDKRRENFRQGQAELDRRKQELAEKMRLDEEIRLENERLEREKQQKLRMEKERQQAAEAEKQAELSRQLEAQREQRRRQAVEHRMKAARDAEKQRQIESERIRTDALLKERNHIQTLLEQAVAHRASLLESASSQQQRLLELDSRLTVAQTEVDSHKTSINEMRSKRDAYERDIRDMTEQVEAAKAELTHWQREKEQLSLRMAAGVDMNPVMEQYKTLQSMREARIKTIEQLRNKLNELDQNMTQQGHELATRRNKIDDSQDRVTRTMLDLVDLRHSVEQKMQAYKLKRKSTDLSISTSTTIGSTQKELYEAMFDFTARHPDELSFTTGTLIDVFVNAPTNVGPGWLYGQINDKVGLFPETYVRKKVDGKIDPFDPFGVHKITNTSVSSGMATTTISTTINTLNTISVINTIDSRYLSNAVNFKSMIFNSLTEPAIDNLVGSETTPTTKLNDTTFSNNDFYGEVQQNWNASMSTITLPENIPTDQFLTLTVDDRVKIIKENDNNKEWYFGEITDKSDIVKKGWFPACCLKPFTKSNTSNIKNGLNISSSSNSLSKQPDILFSCIALYPYESNVSGDLNLSVGDLIRVCVIKDDWWEGICERTKLKGLFPANYVRKLSSEARNTVDGRKNPPSLSKIIPISSPKLMEANSNNCMASLLSSSNTSSTSSSGVIVCTQPEFARVIAPYKATSAGQLTLQPGQVVQLRKRSPKGWWEGELQVISKVSNRFVT</sequence>
<gene>
    <name evidence="3" type="ORF">SMRZ_LOCUS21002</name>
</gene>
<dbReference type="SMART" id="SM00326">
    <property type="entry name" value="SH3"/>
    <property type="match status" value="4"/>
</dbReference>
<dbReference type="GO" id="GO:0060090">
    <property type="term" value="F:molecular adaptor activity"/>
    <property type="evidence" value="ECO:0007669"/>
    <property type="project" value="TreeGrafter"/>
</dbReference>
<dbReference type="Gene3D" id="2.30.30.40">
    <property type="entry name" value="SH3 Domains"/>
    <property type="match status" value="4"/>
</dbReference>
<dbReference type="Proteomes" id="UP000277204">
    <property type="component" value="Unassembled WGS sequence"/>
</dbReference>
<dbReference type="AlphaFoldDB" id="A0A183MY77"/>
<dbReference type="InterPro" id="IPR001452">
    <property type="entry name" value="SH3_domain"/>
</dbReference>
<protein>
    <submittedName>
        <fullName evidence="3">Uncharacterized protein</fullName>
    </submittedName>
</protein>
<evidence type="ECO:0000313" key="4">
    <source>
        <dbReference type="Proteomes" id="UP000277204"/>
    </source>
</evidence>
<dbReference type="PROSITE" id="PS00018">
    <property type="entry name" value="EF_HAND_1"/>
    <property type="match status" value="2"/>
</dbReference>
<dbReference type="InterPro" id="IPR000261">
    <property type="entry name" value="EH_dom"/>
</dbReference>
<dbReference type="GO" id="GO:0150007">
    <property type="term" value="P:clathrin-dependent synaptic vesicle endocytosis"/>
    <property type="evidence" value="ECO:0007669"/>
    <property type="project" value="TreeGrafter"/>
</dbReference>
<evidence type="ECO:0000256" key="2">
    <source>
        <dbReference type="SAM" id="MobiDB-lite"/>
    </source>
</evidence>
<feature type="region of interest" description="Disordered" evidence="2">
    <location>
        <begin position="295"/>
        <end position="334"/>
    </location>
</feature>
<dbReference type="SUPFAM" id="SSF47473">
    <property type="entry name" value="EF-hand"/>
    <property type="match status" value="2"/>
</dbReference>
<dbReference type="STRING" id="48269.A0A183MY77"/>
<name>A0A183MY77_9TREM</name>
<dbReference type="PROSITE" id="PS50002">
    <property type="entry name" value="SH3"/>
    <property type="match status" value="3"/>
</dbReference>
<feature type="compositionally biased region" description="Basic and acidic residues" evidence="2">
    <location>
        <begin position="322"/>
        <end position="334"/>
    </location>
</feature>
<dbReference type="PANTHER" id="PTHR11216">
    <property type="entry name" value="EH DOMAIN"/>
    <property type="match status" value="1"/>
</dbReference>
<feature type="compositionally biased region" description="Polar residues" evidence="2">
    <location>
        <begin position="215"/>
        <end position="239"/>
    </location>
</feature>
<dbReference type="Pfam" id="PF00018">
    <property type="entry name" value="SH3_1"/>
    <property type="match status" value="2"/>
</dbReference>
<keyword evidence="4" id="KW-1185">Reference proteome</keyword>
<dbReference type="Gene3D" id="1.10.238.10">
    <property type="entry name" value="EF-hand"/>
    <property type="match status" value="2"/>
</dbReference>
<reference evidence="3 4" key="1">
    <citation type="submission" date="2018-11" db="EMBL/GenBank/DDBJ databases">
        <authorList>
            <consortium name="Pathogen Informatics"/>
        </authorList>
    </citation>
    <scope>NUCLEOTIDE SEQUENCE [LARGE SCALE GENOMIC DNA]</scope>
    <source>
        <strain evidence="3 4">Zambia</strain>
    </source>
</reference>
<keyword evidence="1" id="KW-0175">Coiled coil</keyword>
<dbReference type="SMART" id="SM00027">
    <property type="entry name" value="EH"/>
    <property type="match status" value="2"/>
</dbReference>
<dbReference type="PROSITE" id="PS50222">
    <property type="entry name" value="EF_HAND_2"/>
    <property type="match status" value="1"/>
</dbReference>
<feature type="region of interest" description="Disordered" evidence="2">
    <location>
        <begin position="215"/>
        <end position="245"/>
    </location>
</feature>